<dbReference type="Pfam" id="PF20431">
    <property type="entry name" value="E_motif"/>
    <property type="match status" value="1"/>
</dbReference>
<dbReference type="GO" id="GO:0003723">
    <property type="term" value="F:RNA binding"/>
    <property type="evidence" value="ECO:0007669"/>
    <property type="project" value="InterPro"/>
</dbReference>
<dbReference type="InterPro" id="IPR046848">
    <property type="entry name" value="E_motif"/>
</dbReference>
<evidence type="ECO:0000313" key="1">
    <source>
        <dbReference type="EMBL" id="KAL0306109.1"/>
    </source>
</evidence>
<dbReference type="EMBL" id="JACGWJ010000028">
    <property type="protein sequence ID" value="KAL0306109.1"/>
    <property type="molecule type" value="Genomic_DNA"/>
</dbReference>
<organism evidence="1">
    <name type="scientific">Sesamum radiatum</name>
    <name type="common">Black benniseed</name>
    <dbReference type="NCBI Taxonomy" id="300843"/>
    <lineage>
        <taxon>Eukaryota</taxon>
        <taxon>Viridiplantae</taxon>
        <taxon>Streptophyta</taxon>
        <taxon>Embryophyta</taxon>
        <taxon>Tracheophyta</taxon>
        <taxon>Spermatophyta</taxon>
        <taxon>Magnoliopsida</taxon>
        <taxon>eudicotyledons</taxon>
        <taxon>Gunneridae</taxon>
        <taxon>Pentapetalae</taxon>
        <taxon>asterids</taxon>
        <taxon>lamiids</taxon>
        <taxon>Lamiales</taxon>
        <taxon>Pedaliaceae</taxon>
        <taxon>Sesamum</taxon>
    </lineage>
</organism>
<dbReference type="PANTHER" id="PTHR47926">
    <property type="entry name" value="PENTATRICOPEPTIDE REPEAT-CONTAINING PROTEIN"/>
    <property type="match status" value="1"/>
</dbReference>
<dbReference type="GO" id="GO:0009451">
    <property type="term" value="P:RNA modification"/>
    <property type="evidence" value="ECO:0007669"/>
    <property type="project" value="InterPro"/>
</dbReference>
<comment type="caution">
    <text evidence="1">The sequence shown here is derived from an EMBL/GenBank/DDBJ whole genome shotgun (WGS) entry which is preliminary data.</text>
</comment>
<dbReference type="PANTHER" id="PTHR47926:SF506">
    <property type="entry name" value="TETRATRICOPEPTIDE REPEAT-LIKE SUPERFAMILY PROTEIN ISOFORM 1"/>
    <property type="match status" value="1"/>
</dbReference>
<protein>
    <submittedName>
        <fullName evidence="1">Pentatricopeptide repeat-containing protein</fullName>
    </submittedName>
</protein>
<accession>A0AAW2KGY2</accession>
<gene>
    <name evidence="1" type="ORF">Sradi_6028200</name>
</gene>
<dbReference type="InterPro" id="IPR011990">
    <property type="entry name" value="TPR-like_helical_dom_sf"/>
</dbReference>
<name>A0AAW2KGY2_SESRA</name>
<sequence length="163" mass="18313">MVDLLGRSGRLAEAEAFIEEMPVPPNDFIWRTLLAACKIHGHLELGKKAAKHLLEANPSDDSAYVLYSNVCATSGRWQDVLGLRVKMESENVRRSPASSWLNVRNKISTFGAGDQSHAESEKIHLKLIELKKEIKEAGYVPDTQAMHCMTLMKNKKRIIMDPQ</sequence>
<proteinExistence type="predicted"/>
<dbReference type="InterPro" id="IPR046960">
    <property type="entry name" value="PPR_At4g14850-like_plant"/>
</dbReference>
<reference evidence="1" key="2">
    <citation type="journal article" date="2024" name="Plant">
        <title>Genomic evolution and insights into agronomic trait innovations of Sesamum species.</title>
        <authorList>
            <person name="Miao H."/>
            <person name="Wang L."/>
            <person name="Qu L."/>
            <person name="Liu H."/>
            <person name="Sun Y."/>
            <person name="Le M."/>
            <person name="Wang Q."/>
            <person name="Wei S."/>
            <person name="Zheng Y."/>
            <person name="Lin W."/>
            <person name="Duan Y."/>
            <person name="Cao H."/>
            <person name="Xiong S."/>
            <person name="Wang X."/>
            <person name="Wei L."/>
            <person name="Li C."/>
            <person name="Ma Q."/>
            <person name="Ju M."/>
            <person name="Zhao R."/>
            <person name="Li G."/>
            <person name="Mu C."/>
            <person name="Tian Q."/>
            <person name="Mei H."/>
            <person name="Zhang T."/>
            <person name="Gao T."/>
            <person name="Zhang H."/>
        </authorList>
    </citation>
    <scope>NUCLEOTIDE SEQUENCE</scope>
    <source>
        <strain evidence="1">G02</strain>
    </source>
</reference>
<dbReference type="Gene3D" id="1.25.40.10">
    <property type="entry name" value="Tetratricopeptide repeat domain"/>
    <property type="match status" value="1"/>
</dbReference>
<dbReference type="AlphaFoldDB" id="A0AAW2KGY2"/>
<reference evidence="1" key="1">
    <citation type="submission" date="2020-06" db="EMBL/GenBank/DDBJ databases">
        <authorList>
            <person name="Li T."/>
            <person name="Hu X."/>
            <person name="Zhang T."/>
            <person name="Song X."/>
            <person name="Zhang H."/>
            <person name="Dai N."/>
            <person name="Sheng W."/>
            <person name="Hou X."/>
            <person name="Wei L."/>
        </authorList>
    </citation>
    <scope>NUCLEOTIDE SEQUENCE</scope>
    <source>
        <strain evidence="1">G02</strain>
        <tissue evidence="1">Leaf</tissue>
    </source>
</reference>